<name>A0AAN6XML4_9PEZI</name>
<dbReference type="Proteomes" id="UP001303160">
    <property type="component" value="Unassembled WGS sequence"/>
</dbReference>
<gene>
    <name evidence="3" type="ORF">QBC40DRAFT_294019</name>
</gene>
<feature type="region of interest" description="Disordered" evidence="1">
    <location>
        <begin position="113"/>
        <end position="155"/>
    </location>
</feature>
<keyword evidence="2" id="KW-0732">Signal</keyword>
<feature type="signal peptide" evidence="2">
    <location>
        <begin position="1"/>
        <end position="20"/>
    </location>
</feature>
<evidence type="ECO:0000313" key="3">
    <source>
        <dbReference type="EMBL" id="KAK4203111.1"/>
    </source>
</evidence>
<evidence type="ECO:0000256" key="2">
    <source>
        <dbReference type="SAM" id="SignalP"/>
    </source>
</evidence>
<feature type="chain" id="PRO_5043050773" evidence="2">
    <location>
        <begin position="21"/>
        <end position="807"/>
    </location>
</feature>
<evidence type="ECO:0000313" key="4">
    <source>
        <dbReference type="Proteomes" id="UP001303160"/>
    </source>
</evidence>
<feature type="region of interest" description="Disordered" evidence="1">
    <location>
        <begin position="784"/>
        <end position="807"/>
    </location>
</feature>
<evidence type="ECO:0000256" key="1">
    <source>
        <dbReference type="SAM" id="MobiDB-lite"/>
    </source>
</evidence>
<accession>A0AAN6XML4</accession>
<feature type="compositionally biased region" description="Acidic residues" evidence="1">
    <location>
        <begin position="125"/>
        <end position="137"/>
    </location>
</feature>
<organism evidence="3 4">
    <name type="scientific">Triangularia verruculosa</name>
    <dbReference type="NCBI Taxonomy" id="2587418"/>
    <lineage>
        <taxon>Eukaryota</taxon>
        <taxon>Fungi</taxon>
        <taxon>Dikarya</taxon>
        <taxon>Ascomycota</taxon>
        <taxon>Pezizomycotina</taxon>
        <taxon>Sordariomycetes</taxon>
        <taxon>Sordariomycetidae</taxon>
        <taxon>Sordariales</taxon>
        <taxon>Podosporaceae</taxon>
        <taxon>Triangularia</taxon>
    </lineage>
</organism>
<dbReference type="EMBL" id="MU863891">
    <property type="protein sequence ID" value="KAK4203111.1"/>
    <property type="molecule type" value="Genomic_DNA"/>
</dbReference>
<protein>
    <submittedName>
        <fullName evidence="3">Uncharacterized protein</fullName>
    </submittedName>
</protein>
<keyword evidence="4" id="KW-1185">Reference proteome</keyword>
<dbReference type="AlphaFoldDB" id="A0AAN6XML4"/>
<comment type="caution">
    <text evidence="3">The sequence shown here is derived from an EMBL/GenBank/DDBJ whole genome shotgun (WGS) entry which is preliminary data.</text>
</comment>
<sequence>MHASTLLLTTLLAVTINAQSHPMITPAPAALALRQVNDEDDNPDCVRSLGSYVSCIGKAVSTDLCINTANLDVNLECGCSQASSLYACYTSYCIRGTAYTEFASGVDEACGRAGGPAPTGTPNADSDDGDTSGDEDEPTKTGDSAAAGATKPSSAGSLRAGAWGLMAVGAVHDILNGLNYVQSGGAFALVVCLDKDVDPKLKSTELGLRINRQYGSIGHGELDHGEVRHLLTKIKTEHTVRAEISCLVIQDEGPGRDPHSVFTQLPGSCGTLVVQLDSSCEGGEIVLKHGTQEITYDHQSLTPKAMSVAAWYGDVRYTVCPVMSLSRVMLVYSLFIGRTSTPAAPPGLPGPGTHEISGMDTRHLRIAINNWLETQGTNGGPMNCVYHVLEHAYNNDSIKMLIQSIISALHTLHGSVLMEGVSTLSEQDMKCFLQPDPFDDKNVRKEEKDYGKFKGTWGPLATHHYTAQALVLVPRASLSQFLHQRRPLPPTKHKADRLHMFSHLPYAVPDTGVQFAWLADSIGVDGLDWPPFQNSLIEICESLLKPGASDKLVMREFRSASDTLQHCLMATIRLGRFDLFRQVAACNAGNMRVLIAEFSTWVRDYILSSPDGASHRFAAIREGLDILLNSYVNNLTYRIQALKFLAPRANPTPGLPEFDRWVYSTIQKCLEDLTQCGEKLGEHESLTLLELAYYLPSSEVVKFFSETVLTILPPSKFPPAIFISLLGSLSTDVQTMSQGLHEKNLRFDSLAVADELYHAVARPLLQCIDLTRLMPHDWDEEERDTMDSYGKRAKKGVSTINGKDLEK</sequence>
<proteinExistence type="predicted"/>
<reference evidence="3" key="2">
    <citation type="submission" date="2023-05" db="EMBL/GenBank/DDBJ databases">
        <authorList>
            <consortium name="Lawrence Berkeley National Laboratory"/>
            <person name="Steindorff A."/>
            <person name="Hensen N."/>
            <person name="Bonometti L."/>
            <person name="Westerberg I."/>
            <person name="Brannstrom I.O."/>
            <person name="Guillou S."/>
            <person name="Cros-Aarteil S."/>
            <person name="Calhoun S."/>
            <person name="Haridas S."/>
            <person name="Kuo A."/>
            <person name="Mondo S."/>
            <person name="Pangilinan J."/>
            <person name="Riley R."/>
            <person name="Labutti K."/>
            <person name="Andreopoulos B."/>
            <person name="Lipzen A."/>
            <person name="Chen C."/>
            <person name="Yanf M."/>
            <person name="Daum C."/>
            <person name="Ng V."/>
            <person name="Clum A."/>
            <person name="Ohm R."/>
            <person name="Martin F."/>
            <person name="Silar P."/>
            <person name="Natvig D."/>
            <person name="Lalanne C."/>
            <person name="Gautier V."/>
            <person name="Ament-Velasquez S.L."/>
            <person name="Kruys A."/>
            <person name="Hutchinson M.I."/>
            <person name="Powell A.J."/>
            <person name="Barry K."/>
            <person name="Miller A.N."/>
            <person name="Grigoriev I.V."/>
            <person name="Debuchy R."/>
            <person name="Gladieux P."/>
            <person name="Thoren M.H."/>
            <person name="Johannesson H."/>
        </authorList>
    </citation>
    <scope>NUCLEOTIDE SEQUENCE</scope>
    <source>
        <strain evidence="3">CBS 315.58</strain>
    </source>
</reference>
<reference evidence="3" key="1">
    <citation type="journal article" date="2023" name="Mol. Phylogenet. Evol.">
        <title>Genome-scale phylogeny and comparative genomics of the fungal order Sordariales.</title>
        <authorList>
            <person name="Hensen N."/>
            <person name="Bonometti L."/>
            <person name="Westerberg I."/>
            <person name="Brannstrom I.O."/>
            <person name="Guillou S."/>
            <person name="Cros-Aarteil S."/>
            <person name="Calhoun S."/>
            <person name="Haridas S."/>
            <person name="Kuo A."/>
            <person name="Mondo S."/>
            <person name="Pangilinan J."/>
            <person name="Riley R."/>
            <person name="LaButti K."/>
            <person name="Andreopoulos B."/>
            <person name="Lipzen A."/>
            <person name="Chen C."/>
            <person name="Yan M."/>
            <person name="Daum C."/>
            <person name="Ng V."/>
            <person name="Clum A."/>
            <person name="Steindorff A."/>
            <person name="Ohm R.A."/>
            <person name="Martin F."/>
            <person name="Silar P."/>
            <person name="Natvig D.O."/>
            <person name="Lalanne C."/>
            <person name="Gautier V."/>
            <person name="Ament-Velasquez S.L."/>
            <person name="Kruys A."/>
            <person name="Hutchinson M.I."/>
            <person name="Powell A.J."/>
            <person name="Barry K."/>
            <person name="Miller A.N."/>
            <person name="Grigoriev I.V."/>
            <person name="Debuchy R."/>
            <person name="Gladieux P."/>
            <person name="Hiltunen Thoren M."/>
            <person name="Johannesson H."/>
        </authorList>
    </citation>
    <scope>NUCLEOTIDE SEQUENCE</scope>
    <source>
        <strain evidence="3">CBS 315.58</strain>
    </source>
</reference>